<dbReference type="AlphaFoldDB" id="A0A914E5D3"/>
<dbReference type="InterPro" id="IPR051359">
    <property type="entry name" value="CaCA_antiporter"/>
</dbReference>
<dbReference type="InterPro" id="IPR044880">
    <property type="entry name" value="NCX_ion-bd_dom_sf"/>
</dbReference>
<evidence type="ECO:0000256" key="4">
    <source>
        <dbReference type="ARBA" id="ARBA00022568"/>
    </source>
</evidence>
<dbReference type="PANTHER" id="PTHR12266">
    <property type="entry name" value="NA+/CA2+ K+ INDEPENDENT EXCHANGER"/>
    <property type="match status" value="1"/>
</dbReference>
<evidence type="ECO:0000259" key="9">
    <source>
        <dbReference type="Pfam" id="PF01699"/>
    </source>
</evidence>
<keyword evidence="5 8" id="KW-0812">Transmembrane</keyword>
<dbReference type="Proteomes" id="UP000887540">
    <property type="component" value="Unplaced"/>
</dbReference>
<evidence type="ECO:0000256" key="3">
    <source>
        <dbReference type="ARBA" id="ARBA00022449"/>
    </source>
</evidence>
<keyword evidence="4" id="KW-0406">Ion transport</keyword>
<dbReference type="Gene3D" id="1.20.1420.30">
    <property type="entry name" value="NCX, central ion-binding region"/>
    <property type="match status" value="1"/>
</dbReference>
<dbReference type="WBParaSite" id="ACRNAN_scaffold5479.g28658.t1">
    <property type="protein sequence ID" value="ACRNAN_scaffold5479.g28658.t1"/>
    <property type="gene ID" value="ACRNAN_scaffold5479.g28658"/>
</dbReference>
<feature type="transmembrane region" description="Helical" evidence="8">
    <location>
        <begin position="83"/>
        <end position="103"/>
    </location>
</feature>
<keyword evidence="2" id="KW-0813">Transport</keyword>
<name>A0A914E5D3_9BILA</name>
<keyword evidence="3" id="KW-0050">Antiport</keyword>
<keyword evidence="4" id="KW-0106">Calcium</keyword>
<accession>A0A914E5D3</accession>
<proteinExistence type="predicted"/>
<protein>
    <submittedName>
        <fullName evidence="11">Sodium/calcium exchanger membrane region domain-containing protein</fullName>
    </submittedName>
</protein>
<dbReference type="GO" id="GO:0005432">
    <property type="term" value="F:calcium:sodium antiporter activity"/>
    <property type="evidence" value="ECO:0007669"/>
    <property type="project" value="TreeGrafter"/>
</dbReference>
<dbReference type="InterPro" id="IPR004837">
    <property type="entry name" value="NaCa_Exmemb"/>
</dbReference>
<feature type="transmembrane region" description="Helical" evidence="8">
    <location>
        <begin position="189"/>
        <end position="209"/>
    </location>
</feature>
<keyword evidence="6 8" id="KW-1133">Transmembrane helix</keyword>
<evidence type="ECO:0000256" key="2">
    <source>
        <dbReference type="ARBA" id="ARBA00022448"/>
    </source>
</evidence>
<evidence type="ECO:0000313" key="10">
    <source>
        <dbReference type="Proteomes" id="UP000887540"/>
    </source>
</evidence>
<reference evidence="11" key="1">
    <citation type="submission" date="2022-11" db="UniProtKB">
        <authorList>
            <consortium name="WormBaseParasite"/>
        </authorList>
    </citation>
    <scope>IDENTIFICATION</scope>
</reference>
<organism evidence="10 11">
    <name type="scientific">Acrobeloides nanus</name>
    <dbReference type="NCBI Taxonomy" id="290746"/>
    <lineage>
        <taxon>Eukaryota</taxon>
        <taxon>Metazoa</taxon>
        <taxon>Ecdysozoa</taxon>
        <taxon>Nematoda</taxon>
        <taxon>Chromadorea</taxon>
        <taxon>Rhabditida</taxon>
        <taxon>Tylenchina</taxon>
        <taxon>Cephalobomorpha</taxon>
        <taxon>Cephaloboidea</taxon>
        <taxon>Cephalobidae</taxon>
        <taxon>Acrobeloides</taxon>
    </lineage>
</organism>
<dbReference type="GO" id="GO:0006874">
    <property type="term" value="P:intracellular calcium ion homeostasis"/>
    <property type="evidence" value="ECO:0007669"/>
    <property type="project" value="TreeGrafter"/>
</dbReference>
<dbReference type="Pfam" id="PF01699">
    <property type="entry name" value="Na_Ca_ex"/>
    <property type="match status" value="1"/>
</dbReference>
<evidence type="ECO:0000256" key="5">
    <source>
        <dbReference type="ARBA" id="ARBA00022692"/>
    </source>
</evidence>
<sequence>MISSSIRWLLAQQPSNSTLNSTLATNNADDGAEECSPFKLYGHYAHSLACQYVKNNSDTCEGGGYLTWTRYTICEENDVAKTFIIIASVILLLILFLFLSISADDFFCRNISAIVDHLKIPQHIAGVTFMAFGNGAPDVFTSLASALSTNQPKAGLSIGELLGAGIFVTTLVVATIIIAKPFKVMRRPILRDIIFYLIAIGWICFILFYDTQVYIWQPAFLLVLYAIYVCTVIFGRQISQSRKKKERQIRKIERALTLLDHNLTVVDKLDELKAEELHALEQKASAMNSMLSIPNGNTRLSIPNGNNSVPNGNMRLSIPSGNHNLLGVSTVEQTIVNGWMEKPVHPDEISYDMDDEHKDHNQKKISLIRSKSDIIA</sequence>
<evidence type="ECO:0000313" key="11">
    <source>
        <dbReference type="WBParaSite" id="ACRNAN_scaffold5479.g28658.t1"/>
    </source>
</evidence>
<dbReference type="GO" id="GO:0016020">
    <property type="term" value="C:membrane"/>
    <property type="evidence" value="ECO:0007669"/>
    <property type="project" value="UniProtKB-SubCell"/>
</dbReference>
<comment type="subcellular location">
    <subcellularLocation>
        <location evidence="1">Membrane</location>
        <topology evidence="1">Multi-pass membrane protein</topology>
    </subcellularLocation>
</comment>
<evidence type="ECO:0000256" key="1">
    <source>
        <dbReference type="ARBA" id="ARBA00004141"/>
    </source>
</evidence>
<evidence type="ECO:0000256" key="8">
    <source>
        <dbReference type="SAM" id="Phobius"/>
    </source>
</evidence>
<evidence type="ECO:0000256" key="7">
    <source>
        <dbReference type="ARBA" id="ARBA00023136"/>
    </source>
</evidence>
<evidence type="ECO:0000256" key="6">
    <source>
        <dbReference type="ARBA" id="ARBA00022989"/>
    </source>
</evidence>
<dbReference type="PANTHER" id="PTHR12266:SF0">
    <property type="entry name" value="MITOCHONDRIAL SODIUM_CALCIUM EXCHANGER PROTEIN"/>
    <property type="match status" value="1"/>
</dbReference>
<keyword evidence="10" id="KW-1185">Reference proteome</keyword>
<feature type="transmembrane region" description="Helical" evidence="8">
    <location>
        <begin position="215"/>
        <end position="235"/>
    </location>
</feature>
<feature type="domain" description="Sodium/calcium exchanger membrane region" evidence="9">
    <location>
        <begin position="89"/>
        <end position="233"/>
    </location>
</feature>
<keyword evidence="4" id="KW-0109">Calcium transport</keyword>
<keyword evidence="7 8" id="KW-0472">Membrane</keyword>
<feature type="transmembrane region" description="Helical" evidence="8">
    <location>
        <begin position="161"/>
        <end position="182"/>
    </location>
</feature>